<dbReference type="Proteomes" id="UP000515124">
    <property type="component" value="Unplaced"/>
</dbReference>
<gene>
    <name evidence="2" type="primary">LOC110773894</name>
</gene>
<proteinExistence type="predicted"/>
<name>A0A6P5U454_PRUAV</name>
<dbReference type="AlphaFoldDB" id="A0A6P5U454"/>
<reference evidence="2" key="1">
    <citation type="submission" date="2025-08" db="UniProtKB">
        <authorList>
            <consortium name="RefSeq"/>
        </authorList>
    </citation>
    <scope>IDENTIFICATION</scope>
</reference>
<evidence type="ECO:0000313" key="1">
    <source>
        <dbReference type="Proteomes" id="UP000515124"/>
    </source>
</evidence>
<dbReference type="RefSeq" id="XP_021834101.1">
    <property type="nucleotide sequence ID" value="XM_021978409.1"/>
</dbReference>
<sequence length="118" mass="13075">MAEQVNHNSIETLIGSNYTKWREDVEIALGLLDYEMVIEEEAPAKPAATASAEAKAKYAKWIKANKMAILIMRRSISPSVRGSITPSDNAKKFIDSIVEKFQESKKAEIGTYSNGTTH</sequence>
<accession>A0A6P5U454</accession>
<keyword evidence="1" id="KW-1185">Reference proteome</keyword>
<organism evidence="1 2">
    <name type="scientific">Prunus avium</name>
    <name type="common">Cherry</name>
    <name type="synonym">Cerasus avium</name>
    <dbReference type="NCBI Taxonomy" id="42229"/>
    <lineage>
        <taxon>Eukaryota</taxon>
        <taxon>Viridiplantae</taxon>
        <taxon>Streptophyta</taxon>
        <taxon>Embryophyta</taxon>
        <taxon>Tracheophyta</taxon>
        <taxon>Spermatophyta</taxon>
        <taxon>Magnoliopsida</taxon>
        <taxon>eudicotyledons</taxon>
        <taxon>Gunneridae</taxon>
        <taxon>Pentapetalae</taxon>
        <taxon>rosids</taxon>
        <taxon>fabids</taxon>
        <taxon>Rosales</taxon>
        <taxon>Rosaceae</taxon>
        <taxon>Amygdaloideae</taxon>
        <taxon>Amygdaleae</taxon>
        <taxon>Prunus</taxon>
    </lineage>
</organism>
<dbReference type="GeneID" id="110773894"/>
<dbReference type="KEGG" id="pavi:110773894"/>
<evidence type="ECO:0000313" key="2">
    <source>
        <dbReference type="RefSeq" id="XP_021834101.1"/>
    </source>
</evidence>
<protein>
    <submittedName>
        <fullName evidence="2">Uncharacterized protein LOC110773894</fullName>
    </submittedName>
</protein>